<name>A0A2G1XAQ7_STRCJ</name>
<dbReference type="Proteomes" id="UP000222531">
    <property type="component" value="Unassembled WGS sequence"/>
</dbReference>
<evidence type="ECO:0000313" key="2">
    <source>
        <dbReference type="Proteomes" id="UP000222531"/>
    </source>
</evidence>
<sequence length="76" mass="7905">MNPLYFKRNVPSSTPPRRLAAHPAVGHNVLDHGLGLRADGDACKKLGEAAGRVQPQPLAPLGIVDAGAFGGEVQPE</sequence>
<organism evidence="1 2">
    <name type="scientific">Streptomyces cinnamoneus</name>
    <name type="common">Streptoverticillium cinnamoneum</name>
    <dbReference type="NCBI Taxonomy" id="53446"/>
    <lineage>
        <taxon>Bacteria</taxon>
        <taxon>Bacillati</taxon>
        <taxon>Actinomycetota</taxon>
        <taxon>Actinomycetes</taxon>
        <taxon>Kitasatosporales</taxon>
        <taxon>Streptomycetaceae</taxon>
        <taxon>Streptomyces</taxon>
        <taxon>Streptomyces cinnamoneus group</taxon>
    </lineage>
</organism>
<comment type="caution">
    <text evidence="1">The sequence shown here is derived from an EMBL/GenBank/DDBJ whole genome shotgun (WGS) entry which is preliminary data.</text>
</comment>
<evidence type="ECO:0000313" key="1">
    <source>
        <dbReference type="EMBL" id="PHQ48295.1"/>
    </source>
</evidence>
<keyword evidence="2" id="KW-1185">Reference proteome</keyword>
<accession>A0A2G1XAQ7</accession>
<gene>
    <name evidence="1" type="ORF">BLA24_33380</name>
</gene>
<protein>
    <submittedName>
        <fullName evidence="1">Uncharacterized protein</fullName>
    </submittedName>
</protein>
<dbReference type="RefSeq" id="WP_099202816.1">
    <property type="nucleotide sequence ID" value="NZ_JBIRXA010000021.1"/>
</dbReference>
<dbReference type="EMBL" id="NHZO01000168">
    <property type="protein sequence ID" value="PHQ48295.1"/>
    <property type="molecule type" value="Genomic_DNA"/>
</dbReference>
<dbReference type="OrthoDB" id="2639622at2"/>
<proteinExistence type="predicted"/>
<dbReference type="AlphaFoldDB" id="A0A2G1XAQ7"/>
<reference evidence="1 2" key="1">
    <citation type="journal article" date="2017" name="Biochemistry">
        <title>Identification of the Biosynthetic Pathway for the Antibiotic Bicyclomycin.</title>
        <authorList>
            <person name="Patteson J."/>
            <person name="Cai W."/>
            <person name="Johnson R.A."/>
            <person name="Santa Maria K."/>
            <person name="Li B."/>
        </authorList>
    </citation>
    <scope>NUCLEOTIDE SEQUENCE [LARGE SCALE GENOMIC DNA]</scope>
    <source>
        <strain evidence="1 2">ATCC 21532</strain>
    </source>
</reference>